<evidence type="ECO:0000313" key="2">
    <source>
        <dbReference type="EMBL" id="JAD47413.1"/>
    </source>
</evidence>
<reference evidence="2" key="1">
    <citation type="submission" date="2014-09" db="EMBL/GenBank/DDBJ databases">
        <authorList>
            <person name="Magalhaes I.L.F."/>
            <person name="Oliveira U."/>
            <person name="Santos F.R."/>
            <person name="Vidigal T.H.D.A."/>
            <person name="Brescovit A.D."/>
            <person name="Santos A.J."/>
        </authorList>
    </citation>
    <scope>NUCLEOTIDE SEQUENCE</scope>
    <source>
        <tissue evidence="2">Shoot tissue taken approximately 20 cm above the soil surface</tissue>
    </source>
</reference>
<evidence type="ECO:0000256" key="1">
    <source>
        <dbReference type="SAM" id="MobiDB-lite"/>
    </source>
</evidence>
<accession>A0A0A9ABT8</accession>
<proteinExistence type="predicted"/>
<dbReference type="AlphaFoldDB" id="A0A0A9ABT8"/>
<dbReference type="EMBL" id="GBRH01250482">
    <property type="protein sequence ID" value="JAD47413.1"/>
    <property type="molecule type" value="Transcribed_RNA"/>
</dbReference>
<name>A0A0A9ABT8_ARUDO</name>
<feature type="compositionally biased region" description="Polar residues" evidence="1">
    <location>
        <begin position="7"/>
        <end position="34"/>
    </location>
</feature>
<protein>
    <submittedName>
        <fullName evidence="2">Uncharacterized protein</fullName>
    </submittedName>
</protein>
<organism evidence="2">
    <name type="scientific">Arundo donax</name>
    <name type="common">Giant reed</name>
    <name type="synonym">Donax arundinaceus</name>
    <dbReference type="NCBI Taxonomy" id="35708"/>
    <lineage>
        <taxon>Eukaryota</taxon>
        <taxon>Viridiplantae</taxon>
        <taxon>Streptophyta</taxon>
        <taxon>Embryophyta</taxon>
        <taxon>Tracheophyta</taxon>
        <taxon>Spermatophyta</taxon>
        <taxon>Magnoliopsida</taxon>
        <taxon>Liliopsida</taxon>
        <taxon>Poales</taxon>
        <taxon>Poaceae</taxon>
        <taxon>PACMAD clade</taxon>
        <taxon>Arundinoideae</taxon>
        <taxon>Arundineae</taxon>
        <taxon>Arundo</taxon>
    </lineage>
</organism>
<feature type="region of interest" description="Disordered" evidence="1">
    <location>
        <begin position="1"/>
        <end position="34"/>
    </location>
</feature>
<sequence>MALKSKPSISKPYNKQTLMANGSNKSTNNSLRVE</sequence>
<reference evidence="2" key="2">
    <citation type="journal article" date="2015" name="Data Brief">
        <title>Shoot transcriptome of the giant reed, Arundo donax.</title>
        <authorList>
            <person name="Barrero R.A."/>
            <person name="Guerrero F.D."/>
            <person name="Moolhuijzen P."/>
            <person name="Goolsby J.A."/>
            <person name="Tidwell J."/>
            <person name="Bellgard S.E."/>
            <person name="Bellgard M.I."/>
        </authorList>
    </citation>
    <scope>NUCLEOTIDE SEQUENCE</scope>
    <source>
        <tissue evidence="2">Shoot tissue taken approximately 20 cm above the soil surface</tissue>
    </source>
</reference>